<sequence>MEKGNIAMMGSYDELHEKDLAFRALLGDVAIKPDTTDHAKTKPKAISTYNGNILVEKEDTQRKMGSWALYAFYFRLGGLFTMLGTVFTFLLMGVMWSSADFYLAYWVTQEKDYSAQYNHTNVVFRDIRNKTIYTYLGIVVVGTISHVVNIWQLIRLFTSSSTKLHQLCFSNIINATVGFFHKNTPGIILNRFLEDFKMLDQIIPIAFHFLIEITGNTLGVVGLSAIVDFRQLLPVALLFLLAYYSKKCFMKTSKDCKRLECISRLQINHTT</sequence>
<evidence type="ECO:0000256" key="2">
    <source>
        <dbReference type="ARBA" id="ARBA00022692"/>
    </source>
</evidence>
<dbReference type="PROSITE" id="PS50929">
    <property type="entry name" value="ABC_TM1F"/>
    <property type="match status" value="1"/>
</dbReference>
<evidence type="ECO:0000256" key="7">
    <source>
        <dbReference type="SAM" id="Phobius"/>
    </source>
</evidence>
<comment type="caution">
    <text evidence="9">The sequence shown here is derived from an EMBL/GenBank/DDBJ whole genome shotgun (WGS) entry which is preliminary data.</text>
</comment>
<keyword evidence="2 7" id="KW-0812">Transmembrane</keyword>
<evidence type="ECO:0000259" key="8">
    <source>
        <dbReference type="PROSITE" id="PS50929"/>
    </source>
</evidence>
<dbReference type="GO" id="GO:0140359">
    <property type="term" value="F:ABC-type transporter activity"/>
    <property type="evidence" value="ECO:0007669"/>
    <property type="project" value="InterPro"/>
</dbReference>
<feature type="transmembrane region" description="Helical" evidence="7">
    <location>
        <begin position="232"/>
        <end position="249"/>
    </location>
</feature>
<dbReference type="SUPFAM" id="SSF90123">
    <property type="entry name" value="ABC transporter transmembrane region"/>
    <property type="match status" value="1"/>
</dbReference>
<organism evidence="9 10">
    <name type="scientific">Tenebrio molitor</name>
    <name type="common">Yellow mealworm beetle</name>
    <dbReference type="NCBI Taxonomy" id="7067"/>
    <lineage>
        <taxon>Eukaryota</taxon>
        <taxon>Metazoa</taxon>
        <taxon>Ecdysozoa</taxon>
        <taxon>Arthropoda</taxon>
        <taxon>Hexapoda</taxon>
        <taxon>Insecta</taxon>
        <taxon>Pterygota</taxon>
        <taxon>Neoptera</taxon>
        <taxon>Endopterygota</taxon>
        <taxon>Coleoptera</taxon>
        <taxon>Polyphaga</taxon>
        <taxon>Cucujiformia</taxon>
        <taxon>Tenebrionidae</taxon>
        <taxon>Tenebrio</taxon>
    </lineage>
</organism>
<dbReference type="EMBL" id="JABDTM020001613">
    <property type="protein sequence ID" value="KAH0822522.1"/>
    <property type="molecule type" value="Genomic_DNA"/>
</dbReference>
<dbReference type="PANTHER" id="PTHR24223:SF448">
    <property type="entry name" value="FI20146P1-RELATED"/>
    <property type="match status" value="1"/>
</dbReference>
<dbReference type="GO" id="GO:0005524">
    <property type="term" value="F:ATP binding"/>
    <property type="evidence" value="ECO:0007669"/>
    <property type="project" value="UniProtKB-KW"/>
</dbReference>
<proteinExistence type="predicted"/>
<keyword evidence="3" id="KW-0547">Nucleotide-binding</keyword>
<dbReference type="GO" id="GO:0016020">
    <property type="term" value="C:membrane"/>
    <property type="evidence" value="ECO:0007669"/>
    <property type="project" value="InterPro"/>
</dbReference>
<reference evidence="9" key="2">
    <citation type="submission" date="2021-08" db="EMBL/GenBank/DDBJ databases">
        <authorList>
            <person name="Eriksson T."/>
        </authorList>
    </citation>
    <scope>NUCLEOTIDE SEQUENCE</scope>
    <source>
        <strain evidence="9">Stoneville</strain>
        <tissue evidence="9">Whole head</tissue>
    </source>
</reference>
<evidence type="ECO:0000256" key="3">
    <source>
        <dbReference type="ARBA" id="ARBA00022741"/>
    </source>
</evidence>
<name>A0A8J6HYF8_TENMO</name>
<reference evidence="9" key="1">
    <citation type="journal article" date="2020" name="J Insects Food Feed">
        <title>The yellow mealworm (Tenebrio molitor) genome: a resource for the emerging insects as food and feed industry.</title>
        <authorList>
            <person name="Eriksson T."/>
            <person name="Andere A."/>
            <person name="Kelstrup H."/>
            <person name="Emery V."/>
            <person name="Picard C."/>
        </authorList>
    </citation>
    <scope>NUCLEOTIDE SEQUENCE</scope>
    <source>
        <strain evidence="9">Stoneville</strain>
        <tissue evidence="9">Whole head</tissue>
    </source>
</reference>
<evidence type="ECO:0000313" key="10">
    <source>
        <dbReference type="Proteomes" id="UP000719412"/>
    </source>
</evidence>
<evidence type="ECO:0000256" key="1">
    <source>
        <dbReference type="ARBA" id="ARBA00022448"/>
    </source>
</evidence>
<evidence type="ECO:0000313" key="9">
    <source>
        <dbReference type="EMBL" id="KAH0822522.1"/>
    </source>
</evidence>
<feature type="transmembrane region" description="Helical" evidence="7">
    <location>
        <begin position="205"/>
        <end position="226"/>
    </location>
</feature>
<feature type="transmembrane region" description="Helical" evidence="7">
    <location>
        <begin position="72"/>
        <end position="96"/>
    </location>
</feature>
<protein>
    <recommendedName>
        <fullName evidence="8">ABC transmembrane type-1 domain-containing protein</fullName>
    </recommendedName>
</protein>
<evidence type="ECO:0000256" key="6">
    <source>
        <dbReference type="ARBA" id="ARBA00023136"/>
    </source>
</evidence>
<dbReference type="Pfam" id="PF00664">
    <property type="entry name" value="ABC_membrane"/>
    <property type="match status" value="1"/>
</dbReference>
<evidence type="ECO:0000256" key="5">
    <source>
        <dbReference type="ARBA" id="ARBA00022989"/>
    </source>
</evidence>
<dbReference type="InterPro" id="IPR050173">
    <property type="entry name" value="ABC_transporter_C-like"/>
</dbReference>
<keyword evidence="10" id="KW-1185">Reference proteome</keyword>
<dbReference type="InterPro" id="IPR036640">
    <property type="entry name" value="ABC1_TM_sf"/>
</dbReference>
<feature type="domain" description="ABC transmembrane type-1" evidence="8">
    <location>
        <begin position="76"/>
        <end position="271"/>
    </location>
</feature>
<keyword evidence="6 7" id="KW-0472">Membrane</keyword>
<dbReference type="Proteomes" id="UP000719412">
    <property type="component" value="Unassembled WGS sequence"/>
</dbReference>
<dbReference type="InterPro" id="IPR011527">
    <property type="entry name" value="ABC1_TM_dom"/>
</dbReference>
<keyword evidence="5 7" id="KW-1133">Transmembrane helix</keyword>
<keyword evidence="1" id="KW-0813">Transport</keyword>
<dbReference type="Gene3D" id="1.20.1560.10">
    <property type="entry name" value="ABC transporter type 1, transmembrane domain"/>
    <property type="match status" value="1"/>
</dbReference>
<feature type="transmembrane region" description="Helical" evidence="7">
    <location>
        <begin position="132"/>
        <end position="154"/>
    </location>
</feature>
<accession>A0A8J6HYF8</accession>
<keyword evidence="4" id="KW-0067">ATP-binding</keyword>
<dbReference type="PANTHER" id="PTHR24223">
    <property type="entry name" value="ATP-BINDING CASSETTE SUB-FAMILY C"/>
    <property type="match status" value="1"/>
</dbReference>
<evidence type="ECO:0000256" key="4">
    <source>
        <dbReference type="ARBA" id="ARBA00022840"/>
    </source>
</evidence>
<dbReference type="AlphaFoldDB" id="A0A8J6HYF8"/>
<gene>
    <name evidence="9" type="ORF">GEV33_000269</name>
</gene>